<dbReference type="InterPro" id="IPR012870">
    <property type="entry name" value="DUF1666"/>
</dbReference>
<feature type="region of interest" description="Disordered" evidence="1">
    <location>
        <begin position="183"/>
        <end position="213"/>
    </location>
</feature>
<gene>
    <name evidence="2" type="ORF">KI387_039334</name>
</gene>
<comment type="caution">
    <text evidence="2">The sequence shown here is derived from an EMBL/GenBank/DDBJ whole genome shotgun (WGS) entry which is preliminary data.</text>
</comment>
<feature type="compositionally biased region" description="Basic and acidic residues" evidence="1">
    <location>
        <begin position="371"/>
        <end position="382"/>
    </location>
</feature>
<proteinExistence type="predicted"/>
<feature type="compositionally biased region" description="Basic and acidic residues" evidence="1">
    <location>
        <begin position="276"/>
        <end position="287"/>
    </location>
</feature>
<dbReference type="PANTHER" id="PTHR46741">
    <property type="entry name" value="OS09G0413600 PROTEIN"/>
    <property type="match status" value="1"/>
</dbReference>
<keyword evidence="3" id="KW-1185">Reference proteome</keyword>
<dbReference type="EMBL" id="JAHRHJ020000011">
    <property type="protein sequence ID" value="KAH9295746.1"/>
    <property type="molecule type" value="Genomic_DNA"/>
</dbReference>
<evidence type="ECO:0000256" key="1">
    <source>
        <dbReference type="SAM" id="MobiDB-lite"/>
    </source>
</evidence>
<accession>A0AA38C6L4</accession>
<feature type="compositionally biased region" description="Acidic residues" evidence="1">
    <location>
        <begin position="190"/>
        <end position="200"/>
    </location>
</feature>
<dbReference type="AlphaFoldDB" id="A0AA38C6L4"/>
<evidence type="ECO:0000313" key="2">
    <source>
        <dbReference type="EMBL" id="KAH9295746.1"/>
    </source>
</evidence>
<organism evidence="2 3">
    <name type="scientific">Taxus chinensis</name>
    <name type="common">Chinese yew</name>
    <name type="synonym">Taxus wallichiana var. chinensis</name>
    <dbReference type="NCBI Taxonomy" id="29808"/>
    <lineage>
        <taxon>Eukaryota</taxon>
        <taxon>Viridiplantae</taxon>
        <taxon>Streptophyta</taxon>
        <taxon>Embryophyta</taxon>
        <taxon>Tracheophyta</taxon>
        <taxon>Spermatophyta</taxon>
        <taxon>Pinopsida</taxon>
        <taxon>Pinidae</taxon>
        <taxon>Conifers II</taxon>
        <taxon>Cupressales</taxon>
        <taxon>Taxaceae</taxon>
        <taxon>Taxus</taxon>
    </lineage>
</organism>
<feature type="region of interest" description="Disordered" evidence="1">
    <location>
        <begin position="346"/>
        <end position="385"/>
    </location>
</feature>
<reference evidence="2 3" key="1">
    <citation type="journal article" date="2021" name="Nat. Plants">
        <title>The Taxus genome provides insights into paclitaxel biosynthesis.</title>
        <authorList>
            <person name="Xiong X."/>
            <person name="Gou J."/>
            <person name="Liao Q."/>
            <person name="Li Y."/>
            <person name="Zhou Q."/>
            <person name="Bi G."/>
            <person name="Li C."/>
            <person name="Du R."/>
            <person name="Wang X."/>
            <person name="Sun T."/>
            <person name="Guo L."/>
            <person name="Liang H."/>
            <person name="Lu P."/>
            <person name="Wu Y."/>
            <person name="Zhang Z."/>
            <person name="Ro D.K."/>
            <person name="Shang Y."/>
            <person name="Huang S."/>
            <person name="Yan J."/>
        </authorList>
    </citation>
    <scope>NUCLEOTIDE SEQUENCE [LARGE SCALE GENOMIC DNA]</scope>
    <source>
        <strain evidence="2">Ta-2019</strain>
    </source>
</reference>
<dbReference type="PANTHER" id="PTHR46741:SF7">
    <property type="entry name" value="TRANSMEMBRANE PROTEIN"/>
    <property type="match status" value="1"/>
</dbReference>
<sequence length="690" mass="79313">MAGNCIYPAVSGRPWNLFIGLFVFFWRRIMSLVCQIMRSFGRVGEGGEERDLDRQVPDKIPVESEGKGQCLEKPFHVQKMTVKFEDSVTEFYHDCNELISHVHEFFDSGDGSGEPKYDLGGNPFSERVHTVSDTEEPGKILQNHIQCFDEDPDGHTLVQTVSDTEESGKVRRNHIQCSDEVRDGHALVQDENDTNGDGDGDAVKSKPDTQGQEEEMFRIPNEEEHHLRFSDEEVINTTGHSDFLVQDVEFDTKMETIPRMDGCEAVSENPILEIAQKDEPNESEHGEVQPNGNIKDENSEDLGDGNASVFYEYDEDYEDDDHEFFIQKLKSDIKRLKGPNLSVIPEESESDLFDSSIWDSETEESTGESPMDERSPEFRTLEPEEEESIEVFYEKYTERMRYFDMLNYQQIYTMGLVQISHETLKSSKPEGVAKRLRKSLTSKSQASDESEELTMRLQKGLETVYVGQTCLSWEALHWQYKMFQQMVLSGPEHDLFYDYVADQFQQFQVLLQRFLENEEFEGPRVLNYVKNRCVLRSFLHVPPLKGSTKAEALAETETSMVTAAQLVNMMEECILLFSDFVKADKIKSTMPSQLLLNFLCGHQELEDPNDSGLLRAVRKQLHSKELQVRELQRRGRCIIKRLDSRTGEGLEILMALVDIRLVSRVLKMSRISTDHLQWCQKKLNKLSVSD</sequence>
<evidence type="ECO:0000313" key="3">
    <source>
        <dbReference type="Proteomes" id="UP000824469"/>
    </source>
</evidence>
<feature type="non-terminal residue" evidence="2">
    <location>
        <position position="690"/>
    </location>
</feature>
<dbReference type="Pfam" id="PF07891">
    <property type="entry name" value="DUF1666"/>
    <property type="match status" value="1"/>
</dbReference>
<protein>
    <submittedName>
        <fullName evidence="2">Uncharacterized protein</fullName>
    </submittedName>
</protein>
<name>A0AA38C6L4_TAXCH</name>
<dbReference type="Proteomes" id="UP000824469">
    <property type="component" value="Unassembled WGS sequence"/>
</dbReference>
<feature type="region of interest" description="Disordered" evidence="1">
    <location>
        <begin position="276"/>
        <end position="305"/>
    </location>
</feature>